<feature type="compositionally biased region" description="Basic and acidic residues" evidence="1">
    <location>
        <begin position="836"/>
        <end position="852"/>
    </location>
</feature>
<dbReference type="AlphaFoldDB" id="A0A5J4YXN9"/>
<feature type="compositionally biased region" description="Basic and acidic residues" evidence="1">
    <location>
        <begin position="461"/>
        <end position="476"/>
    </location>
</feature>
<feature type="compositionally biased region" description="Acidic residues" evidence="1">
    <location>
        <begin position="87"/>
        <end position="96"/>
    </location>
</feature>
<feature type="region of interest" description="Disordered" evidence="1">
    <location>
        <begin position="14"/>
        <end position="106"/>
    </location>
</feature>
<gene>
    <name evidence="2" type="ORF">FVE85_2080</name>
</gene>
<evidence type="ECO:0000313" key="3">
    <source>
        <dbReference type="Proteomes" id="UP000324585"/>
    </source>
</evidence>
<feature type="compositionally biased region" description="Polar residues" evidence="1">
    <location>
        <begin position="273"/>
        <end position="283"/>
    </location>
</feature>
<organism evidence="2 3">
    <name type="scientific">Porphyridium purpureum</name>
    <name type="common">Red alga</name>
    <name type="synonym">Porphyridium cruentum</name>
    <dbReference type="NCBI Taxonomy" id="35688"/>
    <lineage>
        <taxon>Eukaryota</taxon>
        <taxon>Rhodophyta</taxon>
        <taxon>Bangiophyceae</taxon>
        <taxon>Porphyridiales</taxon>
        <taxon>Porphyridiaceae</taxon>
        <taxon>Porphyridium</taxon>
    </lineage>
</organism>
<feature type="compositionally biased region" description="Basic and acidic residues" evidence="1">
    <location>
        <begin position="966"/>
        <end position="981"/>
    </location>
</feature>
<name>A0A5J4YXN9_PORPP</name>
<feature type="region of interest" description="Disordered" evidence="1">
    <location>
        <begin position="148"/>
        <end position="189"/>
    </location>
</feature>
<proteinExistence type="predicted"/>
<keyword evidence="3" id="KW-1185">Reference proteome</keyword>
<feature type="compositionally biased region" description="Low complexity" evidence="1">
    <location>
        <begin position="1034"/>
        <end position="1043"/>
    </location>
</feature>
<evidence type="ECO:0000256" key="1">
    <source>
        <dbReference type="SAM" id="MobiDB-lite"/>
    </source>
</evidence>
<reference evidence="3" key="1">
    <citation type="journal article" date="2019" name="Nat. Commun.">
        <title>Expansion of phycobilisome linker gene families in mesophilic red algae.</title>
        <authorList>
            <person name="Lee J."/>
            <person name="Kim D."/>
            <person name="Bhattacharya D."/>
            <person name="Yoon H.S."/>
        </authorList>
    </citation>
    <scope>NUCLEOTIDE SEQUENCE [LARGE SCALE GENOMIC DNA]</scope>
    <source>
        <strain evidence="3">CCMP 1328</strain>
    </source>
</reference>
<feature type="region of interest" description="Disordered" evidence="1">
    <location>
        <begin position="202"/>
        <end position="346"/>
    </location>
</feature>
<feature type="region of interest" description="Disordered" evidence="1">
    <location>
        <begin position="753"/>
        <end position="861"/>
    </location>
</feature>
<feature type="compositionally biased region" description="Polar residues" evidence="1">
    <location>
        <begin position="403"/>
        <end position="416"/>
    </location>
</feature>
<dbReference type="Proteomes" id="UP000324585">
    <property type="component" value="Unassembled WGS sequence"/>
</dbReference>
<feature type="compositionally biased region" description="Polar residues" evidence="1">
    <location>
        <begin position="151"/>
        <end position="174"/>
    </location>
</feature>
<feature type="compositionally biased region" description="Low complexity" evidence="1">
    <location>
        <begin position="333"/>
        <end position="346"/>
    </location>
</feature>
<feature type="compositionally biased region" description="Low complexity" evidence="1">
    <location>
        <begin position="1010"/>
        <end position="1019"/>
    </location>
</feature>
<feature type="region of interest" description="Disordered" evidence="1">
    <location>
        <begin position="959"/>
        <end position="1043"/>
    </location>
</feature>
<feature type="region of interest" description="Disordered" evidence="1">
    <location>
        <begin position="688"/>
        <end position="720"/>
    </location>
</feature>
<feature type="compositionally biased region" description="Basic and acidic residues" evidence="1">
    <location>
        <begin position="36"/>
        <end position="46"/>
    </location>
</feature>
<evidence type="ECO:0000313" key="2">
    <source>
        <dbReference type="EMBL" id="KAA8495925.1"/>
    </source>
</evidence>
<accession>A0A5J4YXN9</accession>
<feature type="compositionally biased region" description="Low complexity" evidence="1">
    <location>
        <begin position="259"/>
        <end position="271"/>
    </location>
</feature>
<comment type="caution">
    <text evidence="2">The sequence shown here is derived from an EMBL/GenBank/DDBJ whole genome shotgun (WGS) entry which is preliminary data.</text>
</comment>
<sequence length="1043" mass="111768">MKSFWYAMATNPEHAAVAEPETPVASASPNVPGEPETPREEEDSRGSRGFQNQSMASFGSVAFRRIPDRGYGEEDDHDDAQNAPSGSDDDGIDDMDQSIPVMTTRTSIRAEVGTLVPRNKVPPAPLEHLVASEGVTVTEKSLSPALKASTLAVQSPTSPGTLKPLSPTSSTASNSHKHQKPADTIEFPGYWKELTPEERAEAEALKAAQIAKEEHERALAARSHTSASQRLVHLLSPKTNSSHEGGDSRRRSHEYNLASPKSPKSPKSPYKTMATSPNSQQTMRAEAGSFADSASSTAGTGNAPDALARDASKQKPSTRPPMFARLRSTSKEPAASGAASNPSGRAKQILTLPRVFGTAGFFASGDEHGDGTGSSFSIEKDQVSASFETDQDTQESDVRRGNSEGTSVLSARSASMTPHRRMALFSPFSKRRARSASLDNETIFENDEPSAGGASVVDGNGHPREEASDENKESVAYDRGNSGEPVSSGDIVAPGRKIEFELVPNRSITEKTDKSLEGSELSSLEVHAHDQKIFGVGSGRSNTEKSSGGWGLLDLRQLSTANRSNTFKSSDQQQPPMSIHGIKRLDAKDRYSFECKLRASTAALRTETLLLKWNYRFRRSRAGIVVRIKEEEPPRRPANVVFSFVTVEQDDEYSRVQCTLARNYFGKFHPGDFKEFFRQFAKRFRDENPDAVSDRPVPTLRETLKSGKASGTPKANESELPLQIPMADTAVSQAERNAAIAASFDPEKIRGKAPVSQLRPASGSNRGGVAPKINPPKYYANLSRGVSKEGTGVGAKPPLQAGTRGTATASEALASADDVTAVDTEPTVVENVPGQEEIREGAERPDNEKDDTLWETPGNEDMAATDTAVRSSGSFVSATHQDLAEDPANALTMDEECVAPENEPRSGGLGMETTPTLPANDEEHAAHLERGDVGTVEANETDALVREFQRGAMNLDPALGESVGLEDQRQNAELLAARDDTDPSYASEEVVEGGTMEPELEGSQADDFGSQSESAGSSSPVDLSGAVRSEEKSASAMSAEPPL</sequence>
<dbReference type="EMBL" id="VRMN01000003">
    <property type="protein sequence ID" value="KAA8495925.1"/>
    <property type="molecule type" value="Genomic_DNA"/>
</dbReference>
<feature type="region of interest" description="Disordered" evidence="1">
    <location>
        <begin position="382"/>
        <end position="492"/>
    </location>
</feature>
<protein>
    <submittedName>
        <fullName evidence="2">Uncharacterized protein</fullName>
    </submittedName>
</protein>